<reference evidence="2 3" key="1">
    <citation type="journal article" date="2021" name="Nat. Plants">
        <title>The Taxus genome provides insights into paclitaxel biosynthesis.</title>
        <authorList>
            <person name="Xiong X."/>
            <person name="Gou J."/>
            <person name="Liao Q."/>
            <person name="Li Y."/>
            <person name="Zhou Q."/>
            <person name="Bi G."/>
            <person name="Li C."/>
            <person name="Du R."/>
            <person name="Wang X."/>
            <person name="Sun T."/>
            <person name="Guo L."/>
            <person name="Liang H."/>
            <person name="Lu P."/>
            <person name="Wu Y."/>
            <person name="Zhang Z."/>
            <person name="Ro D.K."/>
            <person name="Shang Y."/>
            <person name="Huang S."/>
            <person name="Yan J."/>
        </authorList>
    </citation>
    <scope>NUCLEOTIDE SEQUENCE [LARGE SCALE GENOMIC DNA]</scope>
    <source>
        <strain evidence="2">Ta-2019</strain>
    </source>
</reference>
<gene>
    <name evidence="2" type="ORF">KI387_016446</name>
</gene>
<dbReference type="Proteomes" id="UP000824469">
    <property type="component" value="Unassembled WGS sequence"/>
</dbReference>
<keyword evidence="3" id="KW-1185">Reference proteome</keyword>
<evidence type="ECO:0000313" key="2">
    <source>
        <dbReference type="EMBL" id="KAH9321807.1"/>
    </source>
</evidence>
<proteinExistence type="predicted"/>
<accession>A0AA38GDX0</accession>
<name>A0AA38GDX0_TAXCH</name>
<dbReference type="AlphaFoldDB" id="A0AA38GDX0"/>
<organism evidence="2 3">
    <name type="scientific">Taxus chinensis</name>
    <name type="common">Chinese yew</name>
    <name type="synonym">Taxus wallichiana var. chinensis</name>
    <dbReference type="NCBI Taxonomy" id="29808"/>
    <lineage>
        <taxon>Eukaryota</taxon>
        <taxon>Viridiplantae</taxon>
        <taxon>Streptophyta</taxon>
        <taxon>Embryophyta</taxon>
        <taxon>Tracheophyta</taxon>
        <taxon>Spermatophyta</taxon>
        <taxon>Pinopsida</taxon>
        <taxon>Pinidae</taxon>
        <taxon>Conifers II</taxon>
        <taxon>Cupressales</taxon>
        <taxon>Taxaceae</taxon>
        <taxon>Taxus</taxon>
    </lineage>
</organism>
<protein>
    <submittedName>
        <fullName evidence="2">Uncharacterized protein</fullName>
    </submittedName>
</protein>
<feature type="region of interest" description="Disordered" evidence="1">
    <location>
        <begin position="1"/>
        <end position="25"/>
    </location>
</feature>
<evidence type="ECO:0000256" key="1">
    <source>
        <dbReference type="SAM" id="MobiDB-lite"/>
    </source>
</evidence>
<sequence>RSDDRGKGPMGSVNRHPQARESRMVPDPLIARVAVVDEANEIDWCDRCFLPHPPCEVNQ</sequence>
<feature type="non-terminal residue" evidence="2">
    <location>
        <position position="1"/>
    </location>
</feature>
<dbReference type="EMBL" id="JAHRHJ020000003">
    <property type="protein sequence ID" value="KAH9321807.1"/>
    <property type="molecule type" value="Genomic_DNA"/>
</dbReference>
<comment type="caution">
    <text evidence="2">The sequence shown here is derived from an EMBL/GenBank/DDBJ whole genome shotgun (WGS) entry which is preliminary data.</text>
</comment>
<evidence type="ECO:0000313" key="3">
    <source>
        <dbReference type="Proteomes" id="UP000824469"/>
    </source>
</evidence>